<keyword evidence="6 7" id="KW-0472">Membrane</keyword>
<evidence type="ECO:0000256" key="2">
    <source>
        <dbReference type="ARBA" id="ARBA00022448"/>
    </source>
</evidence>
<feature type="transmembrane region" description="Helical" evidence="7">
    <location>
        <begin position="429"/>
        <end position="449"/>
    </location>
</feature>
<dbReference type="GO" id="GO:0015297">
    <property type="term" value="F:antiporter activity"/>
    <property type="evidence" value="ECO:0007669"/>
    <property type="project" value="InterPro"/>
</dbReference>
<feature type="transmembrane region" description="Helical" evidence="7">
    <location>
        <begin position="364"/>
        <end position="384"/>
    </location>
</feature>
<keyword evidence="3" id="KW-1003">Cell membrane</keyword>
<evidence type="ECO:0000256" key="5">
    <source>
        <dbReference type="ARBA" id="ARBA00022989"/>
    </source>
</evidence>
<evidence type="ECO:0000256" key="1">
    <source>
        <dbReference type="ARBA" id="ARBA00004651"/>
    </source>
</evidence>
<dbReference type="PANTHER" id="PTHR43549">
    <property type="entry name" value="MULTIDRUG RESISTANCE PROTEIN YPNP-RELATED"/>
    <property type="match status" value="1"/>
</dbReference>
<dbReference type="Proteomes" id="UP000623172">
    <property type="component" value="Unassembled WGS sequence"/>
</dbReference>
<gene>
    <name evidence="8" type="ORF">H8696_01220</name>
</gene>
<evidence type="ECO:0000256" key="7">
    <source>
        <dbReference type="SAM" id="Phobius"/>
    </source>
</evidence>
<sequence>MKEKFIEFFKPHDMTQGKPWLNLVQFSVPLLIGNFVQQLYNTVDSIVVGKYVGDNALAAVGASGPLLNLLLVLFMGIATGAGILVSQYFGAREKELLSHTVGTTLTLTLIATGIIMIIGPLLTPPLMSLLDTPPEIYDMACSYLTIFFLGSVGFAFYNMVSGILRGLGDSFMPLVFLMLACGLNIVLDILFVAAFNWGVAGVAWATIIAQFISAIFCMMRLLRLKRLVTINKTTLRPTKILSGKVIKLGLPAGLTQAIFSMAAIIVQSLTNSFGTLVIAMNTVVMRVDGFAVMPNFTFGNAMTTYSGQNVGAGQLDRVHEGTRSAMKMGLGVSAVLVVLILVFGEGLMRMFTDTAEVVSLGVHMMRILAVGYVAMAITQILSGVMRGAGDTMTPMWISLITTVVIRVPLAYGLAYLTRSETQPQGSPDSLFISMMVSWVLGAVITIFAFRFGKWRKKALLSYPSAMREPAAAETVEAAEG</sequence>
<dbReference type="GO" id="GO:0042910">
    <property type="term" value="F:xenobiotic transmembrane transporter activity"/>
    <property type="evidence" value="ECO:0007669"/>
    <property type="project" value="InterPro"/>
</dbReference>
<evidence type="ECO:0000256" key="3">
    <source>
        <dbReference type="ARBA" id="ARBA00022475"/>
    </source>
</evidence>
<dbReference type="EMBL" id="JACRSR010000001">
    <property type="protein sequence ID" value="MBC8530466.1"/>
    <property type="molecule type" value="Genomic_DNA"/>
</dbReference>
<comment type="subcellular location">
    <subcellularLocation>
        <location evidence="1">Cell membrane</location>
        <topology evidence="1">Multi-pass membrane protein</topology>
    </subcellularLocation>
</comment>
<dbReference type="AlphaFoldDB" id="A0A926HPR4"/>
<feature type="transmembrane region" description="Helical" evidence="7">
    <location>
        <begin position="66"/>
        <end position="89"/>
    </location>
</feature>
<dbReference type="InterPro" id="IPR002528">
    <property type="entry name" value="MATE_fam"/>
</dbReference>
<dbReference type="PIRSF" id="PIRSF006603">
    <property type="entry name" value="DinF"/>
    <property type="match status" value="1"/>
</dbReference>
<reference evidence="8" key="1">
    <citation type="submission" date="2020-08" db="EMBL/GenBank/DDBJ databases">
        <title>Genome public.</title>
        <authorList>
            <person name="Liu C."/>
            <person name="Sun Q."/>
        </authorList>
    </citation>
    <scope>NUCLEOTIDE SEQUENCE</scope>
    <source>
        <strain evidence="8">NSJ-53</strain>
    </source>
</reference>
<feature type="transmembrane region" description="Helical" evidence="7">
    <location>
        <begin position="396"/>
        <end position="417"/>
    </location>
</feature>
<feature type="transmembrane region" description="Helical" evidence="7">
    <location>
        <begin position="142"/>
        <end position="160"/>
    </location>
</feature>
<feature type="transmembrane region" description="Helical" evidence="7">
    <location>
        <begin position="325"/>
        <end position="344"/>
    </location>
</feature>
<organism evidence="8 9">
    <name type="scientific">Gehongia tenuis</name>
    <dbReference type="NCBI Taxonomy" id="2763655"/>
    <lineage>
        <taxon>Bacteria</taxon>
        <taxon>Bacillati</taxon>
        <taxon>Bacillota</taxon>
        <taxon>Clostridia</taxon>
        <taxon>Christensenellales</taxon>
        <taxon>Christensenellaceae</taxon>
        <taxon>Gehongia</taxon>
    </lineage>
</organism>
<proteinExistence type="predicted"/>
<dbReference type="PANTHER" id="PTHR43549:SF3">
    <property type="entry name" value="MULTIDRUG RESISTANCE PROTEIN YPNP-RELATED"/>
    <property type="match status" value="1"/>
</dbReference>
<keyword evidence="9" id="KW-1185">Reference proteome</keyword>
<dbReference type="InterPro" id="IPR052031">
    <property type="entry name" value="Membrane_Transporter-Flippase"/>
</dbReference>
<protein>
    <submittedName>
        <fullName evidence="8">MATE family efflux transporter</fullName>
    </submittedName>
</protein>
<dbReference type="CDD" id="cd13138">
    <property type="entry name" value="MATE_yoeA_like"/>
    <property type="match status" value="1"/>
</dbReference>
<feature type="transmembrane region" description="Helical" evidence="7">
    <location>
        <begin position="101"/>
        <end position="122"/>
    </location>
</feature>
<keyword evidence="4 7" id="KW-0812">Transmembrane</keyword>
<accession>A0A926HPR4</accession>
<feature type="transmembrane region" description="Helical" evidence="7">
    <location>
        <begin position="172"/>
        <end position="195"/>
    </location>
</feature>
<evidence type="ECO:0000256" key="4">
    <source>
        <dbReference type="ARBA" id="ARBA00022692"/>
    </source>
</evidence>
<feature type="transmembrane region" description="Helical" evidence="7">
    <location>
        <begin position="20"/>
        <end position="40"/>
    </location>
</feature>
<dbReference type="GO" id="GO:0005886">
    <property type="term" value="C:plasma membrane"/>
    <property type="evidence" value="ECO:0007669"/>
    <property type="project" value="UniProtKB-SubCell"/>
</dbReference>
<dbReference type="Pfam" id="PF01554">
    <property type="entry name" value="MatE"/>
    <property type="match status" value="2"/>
</dbReference>
<feature type="transmembrane region" description="Helical" evidence="7">
    <location>
        <begin position="201"/>
        <end position="222"/>
    </location>
</feature>
<evidence type="ECO:0000313" key="9">
    <source>
        <dbReference type="Proteomes" id="UP000623172"/>
    </source>
</evidence>
<dbReference type="NCBIfam" id="TIGR00797">
    <property type="entry name" value="matE"/>
    <property type="match status" value="1"/>
</dbReference>
<evidence type="ECO:0000313" key="8">
    <source>
        <dbReference type="EMBL" id="MBC8530466.1"/>
    </source>
</evidence>
<name>A0A926HPR4_9FIRM</name>
<comment type="caution">
    <text evidence="8">The sequence shown here is derived from an EMBL/GenBank/DDBJ whole genome shotgun (WGS) entry which is preliminary data.</text>
</comment>
<evidence type="ECO:0000256" key="6">
    <source>
        <dbReference type="ARBA" id="ARBA00023136"/>
    </source>
</evidence>
<keyword evidence="2" id="KW-0813">Transport</keyword>
<dbReference type="InterPro" id="IPR048279">
    <property type="entry name" value="MdtK-like"/>
</dbReference>
<keyword evidence="5 7" id="KW-1133">Transmembrane helix</keyword>